<sequence>MMKAFELLNEDTIHHLVQQRTGGDFSKQVSGDVVRGAIRRLEDRFGLKFSQATGPQGVIRGDTAQSNYAHKSDLTQKGAELKSGIGKNPDPSTTSHRFGTRGYAKTLTAAETADEDAFVKALEARIAPQLEDVKVGIATDQPRVQAIRKAAPGLERAYMPDNTAEEIAKMQKIARALPEEVKIQTYKQLIIQGGTAKFRAAGVGSAAGFITSEEAMTKLREGDYAGAVQAAGTEMFVGEAVTQGAQRVLPKLGNVGRVVAPVARAVGPAAMASTPLQAISKGTDPNKILAAQQRGGKLSFGLGGVKFTLPELGVTEALGGMYEAFMSQ</sequence>
<dbReference type="RefSeq" id="YP_007676455.1">
    <property type="nucleotide sequence ID" value="NC_020867.1"/>
</dbReference>
<organism evidence="2 3">
    <name type="scientific">Synechococcus phage S-RIP1</name>
    <dbReference type="NCBI Taxonomy" id="754041"/>
    <lineage>
        <taxon>Viruses</taxon>
        <taxon>Duplodnaviria</taxon>
        <taxon>Heunggongvirae</taxon>
        <taxon>Uroviricota</taxon>
        <taxon>Caudoviricetes</taxon>
        <taxon>Autographivirales</taxon>
        <taxon>Kajamvirus</taxon>
        <taxon>Kajamvirus SRIP1</taxon>
    </lineage>
</organism>
<name>M4NJZ6_9CAUD</name>
<protein>
    <submittedName>
        <fullName evidence="2">Uncharacterized protein</fullName>
    </submittedName>
</protein>
<evidence type="ECO:0000313" key="2">
    <source>
        <dbReference type="EMBL" id="AGG91262.1"/>
    </source>
</evidence>
<dbReference type="KEGG" id="vg:15013090"/>
<keyword evidence="3" id="KW-1185">Reference proteome</keyword>
<feature type="region of interest" description="Disordered" evidence="1">
    <location>
        <begin position="79"/>
        <end position="99"/>
    </location>
</feature>
<dbReference type="EMBL" id="HQ317388">
    <property type="protein sequence ID" value="AGG91262.1"/>
    <property type="molecule type" value="Genomic_DNA"/>
</dbReference>
<reference evidence="2 3" key="1">
    <citation type="submission" date="2010-09" db="EMBL/GenBank/DDBJ databases">
        <title>The Genome Sequence of Synechococcus phage S-RIP1 isolate R2_2007.</title>
        <authorList>
            <consortium name="The Broad Institute Genome Sequencing Platform"/>
            <person name="Henn M.R."/>
            <person name="Marston M."/>
            <person name="Levin J."/>
            <person name="Malboeuf C."/>
            <person name="Casali M."/>
            <person name="Russ C."/>
            <person name="Lennon N."/>
            <person name="Chapman S.B."/>
            <person name="Erlich R."/>
            <person name="Young S.K."/>
            <person name="Yandava C."/>
            <person name="Zeng Q."/>
            <person name="Fitzgerald M.F."/>
            <person name="Alvarado L."/>
            <person name="Anderson S."/>
            <person name="Berlin A."/>
            <person name="Chen Z."/>
            <person name="Freedman E."/>
            <person name="Gellesch M."/>
            <person name="Goldberg J."/>
            <person name="Green L."/>
            <person name="Griggs A."/>
            <person name="Gujja S."/>
            <person name="Heilman E.R."/>
            <person name="Heiman D."/>
            <person name="Hollinger A."/>
            <person name="Howarth C."/>
            <person name="Larson L."/>
            <person name="Mehta T."/>
            <person name="Neiman D."/>
            <person name="Pearson M."/>
            <person name="Roberts A."/>
            <person name="Ryan E."/>
            <person name="Saif S."/>
            <person name="Shea T."/>
            <person name="Shenoy N."/>
            <person name="Sisk P."/>
            <person name="Stolte C."/>
            <person name="Sykes S."/>
            <person name="White J."/>
            <person name="Haas B."/>
            <person name="Nusbaum C."/>
            <person name="Birren B."/>
        </authorList>
    </citation>
    <scope>NUCLEOTIDE SEQUENCE [LARGE SCALE GENOMIC DNA]</scope>
</reference>
<evidence type="ECO:0000256" key="1">
    <source>
        <dbReference type="SAM" id="MobiDB-lite"/>
    </source>
</evidence>
<gene>
    <name evidence="2" type="ORF">SWVG_00021</name>
</gene>
<evidence type="ECO:0000313" key="3">
    <source>
        <dbReference type="Proteomes" id="UP000202401"/>
    </source>
</evidence>
<dbReference type="Proteomes" id="UP000202401">
    <property type="component" value="Segment"/>
</dbReference>
<dbReference type="GeneID" id="15013090"/>
<proteinExistence type="predicted"/>
<accession>M4NJZ6</accession>